<name>A0A9N7UV01_PLEPL</name>
<gene>
    <name evidence="1" type="ORF">PLEPLA_LOCUS26574</name>
</gene>
<keyword evidence="2" id="KW-1185">Reference proteome</keyword>
<organism evidence="1 2">
    <name type="scientific">Pleuronectes platessa</name>
    <name type="common">European plaice</name>
    <dbReference type="NCBI Taxonomy" id="8262"/>
    <lineage>
        <taxon>Eukaryota</taxon>
        <taxon>Metazoa</taxon>
        <taxon>Chordata</taxon>
        <taxon>Craniata</taxon>
        <taxon>Vertebrata</taxon>
        <taxon>Euteleostomi</taxon>
        <taxon>Actinopterygii</taxon>
        <taxon>Neopterygii</taxon>
        <taxon>Teleostei</taxon>
        <taxon>Neoteleostei</taxon>
        <taxon>Acanthomorphata</taxon>
        <taxon>Carangaria</taxon>
        <taxon>Pleuronectiformes</taxon>
        <taxon>Pleuronectoidei</taxon>
        <taxon>Pleuronectidae</taxon>
        <taxon>Pleuronectes</taxon>
    </lineage>
</organism>
<accession>A0A9N7UV01</accession>
<reference evidence="1" key="1">
    <citation type="submission" date="2020-03" db="EMBL/GenBank/DDBJ databases">
        <authorList>
            <person name="Weist P."/>
        </authorList>
    </citation>
    <scope>NUCLEOTIDE SEQUENCE</scope>
</reference>
<sequence>MLIQEHDTAHVLYQNIFIDEVGFNLVKRRGLLTLPVSSSSWMACDDLLAMEEACGDSEDAGVRQSGSFYDPVQPPPRLPSFKFNGRLEKEHFAGGLLSQALYIPPMSHSLSPPQPPPHCAAIRIVNHEPLVSRCSQIPAIFLDGR</sequence>
<dbReference type="AlphaFoldDB" id="A0A9N7UV01"/>
<evidence type="ECO:0000313" key="1">
    <source>
        <dbReference type="EMBL" id="CAB1438691.1"/>
    </source>
</evidence>
<protein>
    <submittedName>
        <fullName evidence="1">Uncharacterized protein</fullName>
    </submittedName>
</protein>
<comment type="caution">
    <text evidence="1">The sequence shown here is derived from an EMBL/GenBank/DDBJ whole genome shotgun (WGS) entry which is preliminary data.</text>
</comment>
<dbReference type="Proteomes" id="UP001153269">
    <property type="component" value="Unassembled WGS sequence"/>
</dbReference>
<evidence type="ECO:0000313" key="2">
    <source>
        <dbReference type="Proteomes" id="UP001153269"/>
    </source>
</evidence>
<proteinExistence type="predicted"/>
<dbReference type="EMBL" id="CADEAL010002191">
    <property type="protein sequence ID" value="CAB1438691.1"/>
    <property type="molecule type" value="Genomic_DNA"/>
</dbReference>